<reference evidence="1 2" key="1">
    <citation type="submission" date="2007-10" db="EMBL/GenBank/DDBJ databases">
        <title>Complete sequence of Caldivirga maquilingensis IC-167.</title>
        <authorList>
            <consortium name="US DOE Joint Genome Institute"/>
            <person name="Copeland A."/>
            <person name="Lucas S."/>
            <person name="Lapidus A."/>
            <person name="Barry K."/>
            <person name="Glavina del Rio T."/>
            <person name="Dalin E."/>
            <person name="Tice H."/>
            <person name="Pitluck S."/>
            <person name="Saunders E."/>
            <person name="Brettin T."/>
            <person name="Bruce D."/>
            <person name="Detter J.C."/>
            <person name="Han C."/>
            <person name="Schmutz J."/>
            <person name="Larimer F."/>
            <person name="Land M."/>
            <person name="Hauser L."/>
            <person name="Kyrpides N."/>
            <person name="Ivanova N."/>
            <person name="Biddle J.F."/>
            <person name="Zhang Z."/>
            <person name="Fitz-Gibbon S.T."/>
            <person name="Lowe T.M."/>
            <person name="Saltikov C."/>
            <person name="House C.H."/>
            <person name="Richardson P."/>
        </authorList>
    </citation>
    <scope>NUCLEOTIDE SEQUENCE [LARGE SCALE GENOMIC DNA]</scope>
    <source>
        <strain evidence="2">ATCC 700844 / DSM 13496 / JCM 10307 / IC-167</strain>
    </source>
</reference>
<gene>
    <name evidence="1" type="ordered locus">Cmaq_0105</name>
</gene>
<accession>A8MA27</accession>
<dbReference type="Proteomes" id="UP000001137">
    <property type="component" value="Chromosome"/>
</dbReference>
<protein>
    <submittedName>
        <fullName evidence="1">Haloacid dehalogenase domain protein hydrolase</fullName>
    </submittedName>
</protein>
<dbReference type="eggNOG" id="arCOG02291">
    <property type="taxonomic scope" value="Archaea"/>
</dbReference>
<dbReference type="Gene3D" id="3.40.50.1000">
    <property type="entry name" value="HAD superfamily/HAD-like"/>
    <property type="match status" value="1"/>
</dbReference>
<dbReference type="EMBL" id="CP000852">
    <property type="protein sequence ID" value="ABW00959.1"/>
    <property type="molecule type" value="Genomic_DNA"/>
</dbReference>
<name>A8MA27_CALMQ</name>
<proteinExistence type="predicted"/>
<keyword evidence="1" id="KW-0378">Hydrolase</keyword>
<evidence type="ECO:0000313" key="1">
    <source>
        <dbReference type="EMBL" id="ABW00959.1"/>
    </source>
</evidence>
<dbReference type="KEGG" id="cma:Cmaq_0105"/>
<keyword evidence="2" id="KW-1185">Reference proteome</keyword>
<dbReference type="InterPro" id="IPR023214">
    <property type="entry name" value="HAD_sf"/>
</dbReference>
<evidence type="ECO:0000313" key="2">
    <source>
        <dbReference type="Proteomes" id="UP000001137"/>
    </source>
</evidence>
<dbReference type="HOGENOM" id="CLU_1286413_0_0_2"/>
<dbReference type="SUPFAM" id="SSF56784">
    <property type="entry name" value="HAD-like"/>
    <property type="match status" value="1"/>
</dbReference>
<dbReference type="GO" id="GO:0016787">
    <property type="term" value="F:hydrolase activity"/>
    <property type="evidence" value="ECO:0007669"/>
    <property type="project" value="UniProtKB-KW"/>
</dbReference>
<dbReference type="AlphaFoldDB" id="A8MA27"/>
<dbReference type="InterPro" id="IPR036412">
    <property type="entry name" value="HAD-like_sf"/>
</dbReference>
<organism evidence="1 2">
    <name type="scientific">Caldivirga maquilingensis (strain ATCC 700844 / DSM 13496 / JCM 10307 / IC-167)</name>
    <dbReference type="NCBI Taxonomy" id="397948"/>
    <lineage>
        <taxon>Archaea</taxon>
        <taxon>Thermoproteota</taxon>
        <taxon>Thermoprotei</taxon>
        <taxon>Thermoproteales</taxon>
        <taxon>Thermoproteaceae</taxon>
        <taxon>Caldivirga</taxon>
    </lineage>
</organism>
<sequence length="218" mass="24453">MGCVRIGLIIVDLDMTLVDTARRCYDVLVKLSNVNGVSFSEFMEMYYDERGIRSGLALIIGPNALDYWFWRRCWLRYINDGEYGELMPGALEALRILKGEGRLIVMATGREIESNLLTPELAVYGLLNLLDGYMALGDLGPNYNKGDLLKRILGIYNNGSVKGAVYVTDHPRDIEVCRGMGLLSIGVLNKWVKELNADKVIRNLMDLPKAVKELEEAS</sequence>